<name>A0ABD2ND00_9CUCU</name>
<dbReference type="EMBL" id="JABFTP020000103">
    <property type="protein sequence ID" value="KAL3276621.1"/>
    <property type="molecule type" value="Genomic_DNA"/>
</dbReference>
<protein>
    <submittedName>
        <fullName evidence="2">Uncharacterized protein</fullName>
    </submittedName>
</protein>
<dbReference type="AlphaFoldDB" id="A0ABD2ND00"/>
<comment type="caution">
    <text evidence="2">The sequence shown here is derived from an EMBL/GenBank/DDBJ whole genome shotgun (WGS) entry which is preliminary data.</text>
</comment>
<reference evidence="2 3" key="1">
    <citation type="journal article" date="2021" name="BMC Biol.">
        <title>Horizontally acquired antibacterial genes associated with adaptive radiation of ladybird beetles.</title>
        <authorList>
            <person name="Li H.S."/>
            <person name="Tang X.F."/>
            <person name="Huang Y.H."/>
            <person name="Xu Z.Y."/>
            <person name="Chen M.L."/>
            <person name="Du X.Y."/>
            <person name="Qiu B.Y."/>
            <person name="Chen P.T."/>
            <person name="Zhang W."/>
            <person name="Slipinski A."/>
            <person name="Escalona H.E."/>
            <person name="Waterhouse R.M."/>
            <person name="Zwick A."/>
            <person name="Pang H."/>
        </authorList>
    </citation>
    <scope>NUCLEOTIDE SEQUENCE [LARGE SCALE GENOMIC DNA]</scope>
    <source>
        <strain evidence="2">SYSU2018</strain>
    </source>
</reference>
<evidence type="ECO:0000313" key="3">
    <source>
        <dbReference type="Proteomes" id="UP001516400"/>
    </source>
</evidence>
<dbReference type="Proteomes" id="UP001516400">
    <property type="component" value="Unassembled WGS sequence"/>
</dbReference>
<sequence>EVGQYLDSQFMEDVLKRAKSDDGDLNIGAEPLNGLINVDELLKRERTEFTGSVQHGLEPNEKSLNKILKEP</sequence>
<evidence type="ECO:0000256" key="1">
    <source>
        <dbReference type="SAM" id="MobiDB-lite"/>
    </source>
</evidence>
<feature type="compositionally biased region" description="Basic and acidic residues" evidence="1">
    <location>
        <begin position="58"/>
        <end position="71"/>
    </location>
</feature>
<feature type="non-terminal residue" evidence="2">
    <location>
        <position position="1"/>
    </location>
</feature>
<organism evidence="2 3">
    <name type="scientific">Cryptolaemus montrouzieri</name>
    <dbReference type="NCBI Taxonomy" id="559131"/>
    <lineage>
        <taxon>Eukaryota</taxon>
        <taxon>Metazoa</taxon>
        <taxon>Ecdysozoa</taxon>
        <taxon>Arthropoda</taxon>
        <taxon>Hexapoda</taxon>
        <taxon>Insecta</taxon>
        <taxon>Pterygota</taxon>
        <taxon>Neoptera</taxon>
        <taxon>Endopterygota</taxon>
        <taxon>Coleoptera</taxon>
        <taxon>Polyphaga</taxon>
        <taxon>Cucujiformia</taxon>
        <taxon>Coccinelloidea</taxon>
        <taxon>Coccinellidae</taxon>
        <taxon>Scymninae</taxon>
        <taxon>Scymnini</taxon>
        <taxon>Cryptolaemus</taxon>
    </lineage>
</organism>
<evidence type="ECO:0000313" key="2">
    <source>
        <dbReference type="EMBL" id="KAL3276621.1"/>
    </source>
</evidence>
<proteinExistence type="predicted"/>
<keyword evidence="3" id="KW-1185">Reference proteome</keyword>
<gene>
    <name evidence="2" type="ORF">HHI36_011993</name>
</gene>
<accession>A0ABD2ND00</accession>
<feature type="region of interest" description="Disordered" evidence="1">
    <location>
        <begin position="52"/>
        <end position="71"/>
    </location>
</feature>